<feature type="transmembrane region" description="Helical" evidence="4">
    <location>
        <begin position="188"/>
        <end position="209"/>
    </location>
</feature>
<keyword evidence="2" id="KW-0408">Iron</keyword>
<accession>A0A7S6WR43</accession>
<dbReference type="AlphaFoldDB" id="A0A7S6WR43"/>
<dbReference type="SFLD" id="SFLDS00029">
    <property type="entry name" value="Radical_SAM"/>
    <property type="match status" value="1"/>
</dbReference>
<protein>
    <submittedName>
        <fullName evidence="6">Radical SAM protein</fullName>
    </submittedName>
</protein>
<evidence type="ECO:0000313" key="6">
    <source>
        <dbReference type="EMBL" id="QOW61829.1"/>
    </source>
</evidence>
<dbReference type="InterPro" id="IPR007197">
    <property type="entry name" value="rSAM"/>
</dbReference>
<dbReference type="PANTHER" id="PTHR43432:SF5">
    <property type="entry name" value="ELP3_MIAA_NIFB-LIKE RADICAL SAM CORE DOMAIN-CONTAINING PROTEIN"/>
    <property type="match status" value="1"/>
</dbReference>
<dbReference type="Proteomes" id="UP000593915">
    <property type="component" value="Chromosome"/>
</dbReference>
<dbReference type="Pfam" id="PF04055">
    <property type="entry name" value="Radical_SAM"/>
    <property type="match status" value="1"/>
</dbReference>
<evidence type="ECO:0000256" key="3">
    <source>
        <dbReference type="ARBA" id="ARBA00023014"/>
    </source>
</evidence>
<dbReference type="SFLD" id="SFLDG01084">
    <property type="entry name" value="Uncharacterised_Radical_SAM_Su"/>
    <property type="match status" value="1"/>
</dbReference>
<keyword evidence="4" id="KW-1133">Transmembrane helix</keyword>
<evidence type="ECO:0000256" key="2">
    <source>
        <dbReference type="ARBA" id="ARBA00023004"/>
    </source>
</evidence>
<evidence type="ECO:0000313" key="7">
    <source>
        <dbReference type="Proteomes" id="UP000593915"/>
    </source>
</evidence>
<dbReference type="GO" id="GO:0051536">
    <property type="term" value="F:iron-sulfur cluster binding"/>
    <property type="evidence" value="ECO:0007669"/>
    <property type="project" value="UniProtKB-KW"/>
</dbReference>
<keyword evidence="4" id="KW-0472">Membrane</keyword>
<dbReference type="PROSITE" id="PS51918">
    <property type="entry name" value="RADICAL_SAM"/>
    <property type="match status" value="1"/>
</dbReference>
<keyword evidence="3" id="KW-0411">Iron-sulfur</keyword>
<dbReference type="EMBL" id="CP061839">
    <property type="protein sequence ID" value="QOW61829.1"/>
    <property type="molecule type" value="Genomic_DNA"/>
</dbReference>
<dbReference type="SUPFAM" id="SSF102114">
    <property type="entry name" value="Radical SAM enzymes"/>
    <property type="match status" value="1"/>
</dbReference>
<reference evidence="6 7" key="1">
    <citation type="submission" date="2020-09" db="EMBL/GenBank/DDBJ databases">
        <title>Characterization of Treponema spp. from bovine digital dermatitis in Korea.</title>
        <authorList>
            <person name="Espiritu H.M."/>
            <person name="Cho Y.I."/>
            <person name="Mamuad L."/>
        </authorList>
    </citation>
    <scope>NUCLEOTIDE SEQUENCE [LARGE SCALE GENOMIC DNA]</scope>
    <source>
        <strain evidence="6 7">KS1</strain>
    </source>
</reference>
<dbReference type="GO" id="GO:0003824">
    <property type="term" value="F:catalytic activity"/>
    <property type="evidence" value="ECO:0007669"/>
    <property type="project" value="InterPro"/>
</dbReference>
<dbReference type="CDD" id="cd01335">
    <property type="entry name" value="Radical_SAM"/>
    <property type="match status" value="1"/>
</dbReference>
<dbReference type="Gene3D" id="3.80.30.30">
    <property type="match status" value="1"/>
</dbReference>
<evidence type="ECO:0000256" key="1">
    <source>
        <dbReference type="ARBA" id="ARBA00022723"/>
    </source>
</evidence>
<dbReference type="GO" id="GO:0046872">
    <property type="term" value="F:metal ion binding"/>
    <property type="evidence" value="ECO:0007669"/>
    <property type="project" value="UniProtKB-KW"/>
</dbReference>
<sequence length="285" mass="32803">MHNKIYKSILSAKNGMNIFRGCTHGCIYCDSRSLCYNMRHDFEDIEIKVNATELLKEALKKKKKSCMIGTGSMSDPYLNSEKDLNIMRSCLQLIYDYGFGISVLTKSDLILRDLDLLKKINKRTKCVVQITLTTYDEALCKIIEPNVCTTKRRFEVLNILKEEGIPTVVWFTPILPFINDTEENITGILDYCIKAGVFGIIFFGIGLTLREGNREYFYKNLDKSFPGIKEKYIKLYGSSYIVNSPDNTRLSNLFFKICSRNGIVCNNDEIFKFINTFEEKEGCLF</sequence>
<dbReference type="PANTHER" id="PTHR43432">
    <property type="entry name" value="SLR0285 PROTEIN"/>
    <property type="match status" value="1"/>
</dbReference>
<proteinExistence type="predicted"/>
<feature type="domain" description="Radical SAM core" evidence="5">
    <location>
        <begin position="8"/>
        <end position="246"/>
    </location>
</feature>
<dbReference type="RefSeq" id="WP_024467973.1">
    <property type="nucleotide sequence ID" value="NZ_CP061839.1"/>
</dbReference>
<name>A0A7S6WR43_9SPIR</name>
<evidence type="ECO:0000256" key="4">
    <source>
        <dbReference type="SAM" id="Phobius"/>
    </source>
</evidence>
<keyword evidence="1" id="KW-0479">Metal-binding</keyword>
<evidence type="ECO:0000259" key="5">
    <source>
        <dbReference type="PROSITE" id="PS51918"/>
    </source>
</evidence>
<dbReference type="InterPro" id="IPR058240">
    <property type="entry name" value="rSAM_sf"/>
</dbReference>
<organism evidence="6 7">
    <name type="scientific">Treponema pedis</name>
    <dbReference type="NCBI Taxonomy" id="409322"/>
    <lineage>
        <taxon>Bacteria</taxon>
        <taxon>Pseudomonadati</taxon>
        <taxon>Spirochaetota</taxon>
        <taxon>Spirochaetia</taxon>
        <taxon>Spirochaetales</taxon>
        <taxon>Treponemataceae</taxon>
        <taxon>Treponema</taxon>
    </lineage>
</organism>
<dbReference type="InterPro" id="IPR040086">
    <property type="entry name" value="MJ0683-like"/>
</dbReference>
<gene>
    <name evidence="6" type="ORF">IFE08_05560</name>
</gene>
<keyword evidence="4" id="KW-0812">Transmembrane</keyword>